<evidence type="ECO:0000259" key="3">
    <source>
        <dbReference type="PROSITE" id="PS50132"/>
    </source>
</evidence>
<feature type="transmembrane region" description="Helical" evidence="2">
    <location>
        <begin position="592"/>
        <end position="612"/>
    </location>
</feature>
<dbReference type="Proteomes" id="UP001209570">
    <property type="component" value="Unassembled WGS sequence"/>
</dbReference>
<feature type="region of interest" description="Disordered" evidence="1">
    <location>
        <begin position="135"/>
        <end position="186"/>
    </location>
</feature>
<sequence>MGICLSKIHQDGGSGCFTRNNVQDAPALPGSGLASGAVADASSITMPKNLVAPLPSHSIREEDEEKDDHEAEDTPPQPQASTRPGTGSSFGGSRPRLERAQTQTSRSGKRNTFAFSNSNDAASFLSTLPGVNGGVAARPATSTGTDQNGKAKNDGEAPKEGGRTRHMSVKPELFRSGSEKKRRQRKPVNVGLDVLLKDERARIGFFRYLEATAVEDKDGEMKSVADDPISDLLKIPSGGSFQLGLMKDLFDVYIDKADGRLGYVHATKSESLRNVLARIAKVNVGAMANDRRAHLNEILNNPIECRMFREFLQERNSVENLLFVIDALAYEDLVNTVGVNFFRDFLREEGVENTLYFYKEVEQFQLLPHGQKHYIQIKARKIFDKFVRRGGKLEIELPMDVRRDILFKLSSPSEFTFVDALKYVFTLWEHKYLPLFRRHITFPEMVKALEAFPPSPTAAAQASETTVGAAGAVTPNSTTVPTPTVSSSVASGDWVDISKITLREFLDLEFLRSYFRRFLEKEQCVNELHFYFEISNFQQLPTSDYLSRQAKKLHNRFCDPQSRECVALRSDLLMELEAMDQGALKTVQVPTWGFRLGWVAILVLHGLCAFYFSLNAHVYGKTPGSSLGVGLVAYNIGMPMDNYGTLKAVHAFFAALHTLLGAVMVVWSIYQRRFSFGPLQELALNGSSKTGSKVIADKDARSSISRRFSSITTSVSRRVTESGRLGSFVSKSSRGVQLIASLFSRQGFFGVESPHFEEILAVREIVESVLQAYQAYRMSQLLARPWLNRFYVAMLVVNCWMVPIVHFVFRRNVMLRRALSLLCDAVLDFTSAMVVPTVLLFSYYADFDTSVWGFPYVMWYDDGWCVRVMTEFQIMLVTSWGDLASRCVFSFGLISCIESTKELLREAPSSGDGHRHTTTPSEPNEHPGKPRIAPRRSSARVRLVSSFRELQSTPLRRILQTFQAVCAVLGAVVVVLHLYAESVAPLDECVIQVHPWLERKPACIFLQWDCEAPKHKEDRITIETQWTKASAGYVRRMLVVHCPSFEMPVLISRFQKLVGIKMYNTTIASWNEEAALTATHHPAMILTYFVRVNMSDTGELPPGLLAPSFPPMLWDIEIAISNLKRLPDDVDTKWPQYMYFTCEVCEFTAVPSALHRMVPYWVEFGRNPFGAFPFEVFQIQGLQHFSLAGTPLPSLAAPTLSDSAVQETTVRYLYLPGTNITWLPRWLDTFATLPRDIWYLSAIDLSFTPICAAIGQMQAGELGRFPPEWTATVPSDQVSSYMFVTRDNVSALDGVVSCDTLKIGAYPLDEDDALYRL</sequence>
<dbReference type="SMART" id="SM00315">
    <property type="entry name" value="RGS"/>
    <property type="match status" value="2"/>
</dbReference>
<dbReference type="SUPFAM" id="SSF48097">
    <property type="entry name" value="Regulator of G-protein signaling, RGS"/>
    <property type="match status" value="3"/>
</dbReference>
<dbReference type="PANTHER" id="PTHR10845">
    <property type="entry name" value="REGULATOR OF G PROTEIN SIGNALING"/>
    <property type="match status" value="1"/>
</dbReference>
<evidence type="ECO:0000313" key="5">
    <source>
        <dbReference type="Proteomes" id="UP001209570"/>
    </source>
</evidence>
<keyword evidence="2" id="KW-0472">Membrane</keyword>
<proteinExistence type="predicted"/>
<protein>
    <recommendedName>
        <fullName evidence="3">RGS domain-containing protein</fullName>
    </recommendedName>
</protein>
<dbReference type="InterPro" id="IPR044926">
    <property type="entry name" value="RGS_subdomain_2"/>
</dbReference>
<feature type="region of interest" description="Disordered" evidence="1">
    <location>
        <begin position="47"/>
        <end position="115"/>
    </location>
</feature>
<dbReference type="EMBL" id="JAKCXM010000039">
    <property type="protein sequence ID" value="KAJ0405864.1"/>
    <property type="molecule type" value="Genomic_DNA"/>
</dbReference>
<organism evidence="4 5">
    <name type="scientific">Pythium insidiosum</name>
    <name type="common">Pythiosis disease agent</name>
    <dbReference type="NCBI Taxonomy" id="114742"/>
    <lineage>
        <taxon>Eukaryota</taxon>
        <taxon>Sar</taxon>
        <taxon>Stramenopiles</taxon>
        <taxon>Oomycota</taxon>
        <taxon>Peronosporomycetes</taxon>
        <taxon>Pythiales</taxon>
        <taxon>Pythiaceae</taxon>
        <taxon>Pythium</taxon>
    </lineage>
</organism>
<reference evidence="4" key="1">
    <citation type="submission" date="2021-12" db="EMBL/GenBank/DDBJ databases">
        <title>Prjna785345.</title>
        <authorList>
            <person name="Rujirawat T."/>
            <person name="Krajaejun T."/>
        </authorList>
    </citation>
    <scope>NUCLEOTIDE SEQUENCE</scope>
    <source>
        <strain evidence="4">Pi057C3</strain>
    </source>
</reference>
<keyword evidence="5" id="KW-1185">Reference proteome</keyword>
<feature type="domain" description="RGS" evidence="3">
    <location>
        <begin position="501"/>
        <end position="557"/>
    </location>
</feature>
<comment type="caution">
    <text evidence="4">The sequence shown here is derived from an EMBL/GenBank/DDBJ whole genome shotgun (WGS) entry which is preliminary data.</text>
</comment>
<keyword evidence="2" id="KW-0812">Transmembrane</keyword>
<feature type="domain" description="RGS" evidence="3">
    <location>
        <begin position="333"/>
        <end position="446"/>
    </location>
</feature>
<feature type="compositionally biased region" description="Acidic residues" evidence="1">
    <location>
        <begin position="61"/>
        <end position="73"/>
    </location>
</feature>
<keyword evidence="2" id="KW-1133">Transmembrane helix</keyword>
<evidence type="ECO:0000256" key="1">
    <source>
        <dbReference type="SAM" id="MobiDB-lite"/>
    </source>
</evidence>
<dbReference type="Pfam" id="PF00615">
    <property type="entry name" value="RGS"/>
    <property type="match status" value="2"/>
</dbReference>
<accession>A0AAD5M7P0</accession>
<dbReference type="CDD" id="cd07440">
    <property type="entry name" value="RGS"/>
    <property type="match status" value="1"/>
</dbReference>
<dbReference type="PANTHER" id="PTHR10845:SF192">
    <property type="entry name" value="DOUBLE HIT, ISOFORM B"/>
    <property type="match status" value="1"/>
</dbReference>
<gene>
    <name evidence="4" type="ORF">P43SY_001596</name>
</gene>
<dbReference type="InterPro" id="IPR016137">
    <property type="entry name" value="RGS"/>
</dbReference>
<dbReference type="PROSITE" id="PS50132">
    <property type="entry name" value="RGS"/>
    <property type="match status" value="3"/>
</dbReference>
<feature type="transmembrane region" description="Helical" evidence="2">
    <location>
        <begin position="790"/>
        <end position="809"/>
    </location>
</feature>
<feature type="transmembrane region" description="Helical" evidence="2">
    <location>
        <begin position="648"/>
        <end position="670"/>
    </location>
</feature>
<feature type="region of interest" description="Disordered" evidence="1">
    <location>
        <begin position="907"/>
        <end position="938"/>
    </location>
</feature>
<dbReference type="Gene3D" id="1.10.167.10">
    <property type="entry name" value="Regulator of G-protein Signalling 4, domain 2"/>
    <property type="match status" value="3"/>
</dbReference>
<feature type="domain" description="RGS" evidence="3">
    <location>
        <begin position="294"/>
        <end position="331"/>
    </location>
</feature>
<dbReference type="InterPro" id="IPR036305">
    <property type="entry name" value="RGS_sf"/>
</dbReference>
<evidence type="ECO:0000256" key="2">
    <source>
        <dbReference type="SAM" id="Phobius"/>
    </source>
</evidence>
<evidence type="ECO:0000313" key="4">
    <source>
        <dbReference type="EMBL" id="KAJ0405864.1"/>
    </source>
</evidence>
<name>A0AAD5M7P0_PYTIN</name>
<feature type="compositionally biased region" description="Basic and acidic residues" evidence="1">
    <location>
        <begin position="149"/>
        <end position="163"/>
    </location>
</feature>